<dbReference type="CDD" id="cd00159">
    <property type="entry name" value="RhoGAP"/>
    <property type="match status" value="1"/>
</dbReference>
<evidence type="ECO:0000256" key="2">
    <source>
        <dbReference type="SAM" id="MobiDB-lite"/>
    </source>
</evidence>
<dbReference type="SUPFAM" id="SSF48350">
    <property type="entry name" value="GTPase activation domain, GAP"/>
    <property type="match status" value="1"/>
</dbReference>
<dbReference type="GO" id="GO:0007165">
    <property type="term" value="P:signal transduction"/>
    <property type="evidence" value="ECO:0007669"/>
    <property type="project" value="InterPro"/>
</dbReference>
<dbReference type="InterPro" id="IPR008936">
    <property type="entry name" value="Rho_GTPase_activation_prot"/>
</dbReference>
<sequence length="799" mass="87742">MDEVHARLLRELDSYISFFKRRQDIEHDYVDALKKVDSAATLSRGNDRTTEDECVPSLGRNRTAKLIQQNSYSADTRVPTTWRSAFAAVRNAVEDEARAHRSTAEGLERLLVRLNAFRDDRDRIRRRIKEDLRSTASVHTDYKGVVQRLRRTYERKVEELQHHEEAEAARLEADTSGPTTSSSGTRTPTLGAPASNGSDKSDVAWPPEHWTVNEPASRIRSNSGASSRVAGGNGSSASDAESPPVNATSPTLSPVFVSGATSSTTAPTSAYRDPPSAKSSVFEALAKRDWSGDKERVNSIVRAVGSLGKGGEHSSAPRNARSRQYGGRLKREAEQADRDYRAGIFQLETLRLQKSRVQISARDSLHELVLELSSTLKSTLTKNASEQALLGEAHVAIARHVQPDIERIEPLQDAEAICTSADLPLAEEPPVHCALDDCALAEPAGCADARSIDVNAFVGECKSLLFGVGLQDYHAKHPNVLVPLIVQRCIDYVEAHGLDYEGIYRISGKLTTIQHIVHRMEKEEQVFEFGPSDDVPAVTGVLKLFLRQLPTPLFPFPQADRRAFTTEYATTRDVALTNLGRRIRRLPATQQATLQRLCRHLAQVAEHEGVNKMGPANLALIFTSVVFGDDDVVSLESYDRNKDYVMETLIREQHTLFRDTPADPAVRSRSNSAAVQSPRPRGLLLSPSQLARAMEEASESDTSSASRQQLSPASPPNHADSIDSVYSLYDRATAPGALEHGAVTTTAQIPSAPLPPSQSQRIASSSQPFRGEKPSRRQDSFDEPEPPLSAALGRRDPLM</sequence>
<feature type="domain" description="Rho-GAP" evidence="3">
    <location>
        <begin position="468"/>
        <end position="657"/>
    </location>
</feature>
<organism evidence="4 5">
    <name type="scientific">Rhodotorula taiwanensis</name>
    <dbReference type="NCBI Taxonomy" id="741276"/>
    <lineage>
        <taxon>Eukaryota</taxon>
        <taxon>Fungi</taxon>
        <taxon>Dikarya</taxon>
        <taxon>Basidiomycota</taxon>
        <taxon>Pucciniomycotina</taxon>
        <taxon>Microbotryomycetes</taxon>
        <taxon>Sporidiobolales</taxon>
        <taxon>Sporidiobolaceae</taxon>
        <taxon>Rhodotorula</taxon>
    </lineage>
</organism>
<dbReference type="InterPro" id="IPR050729">
    <property type="entry name" value="Rho-GAP"/>
</dbReference>
<feature type="compositionally biased region" description="Low complexity" evidence="2">
    <location>
        <begin position="175"/>
        <end position="189"/>
    </location>
</feature>
<feature type="compositionally biased region" description="Basic and acidic residues" evidence="2">
    <location>
        <begin position="160"/>
        <end position="173"/>
    </location>
</feature>
<reference evidence="4 5" key="1">
    <citation type="journal article" date="2018" name="Front. Microbiol.">
        <title>Prospects for Fungal Bioremediation of Acidic Radioactive Waste Sites: Characterization and Genome Sequence of Rhodotorula taiwanensis MD1149.</title>
        <authorList>
            <person name="Tkavc R."/>
            <person name="Matrosova V.Y."/>
            <person name="Grichenko O.E."/>
            <person name="Gostincar C."/>
            <person name="Volpe R.P."/>
            <person name="Klimenkova P."/>
            <person name="Gaidamakova E.K."/>
            <person name="Zhou C.E."/>
            <person name="Stewart B.J."/>
            <person name="Lyman M.G."/>
            <person name="Malfatti S.A."/>
            <person name="Rubinfeld B."/>
            <person name="Courtot M."/>
            <person name="Singh J."/>
            <person name="Dalgard C.L."/>
            <person name="Hamilton T."/>
            <person name="Frey K.G."/>
            <person name="Gunde-Cimerman N."/>
            <person name="Dugan L."/>
            <person name="Daly M.J."/>
        </authorList>
    </citation>
    <scope>NUCLEOTIDE SEQUENCE [LARGE SCALE GENOMIC DNA]</scope>
    <source>
        <strain evidence="4 5">MD1149</strain>
    </source>
</reference>
<feature type="compositionally biased region" description="Polar residues" evidence="2">
    <location>
        <begin position="235"/>
        <end position="252"/>
    </location>
</feature>
<dbReference type="InterPro" id="IPR027267">
    <property type="entry name" value="AH/BAR_dom_sf"/>
</dbReference>
<dbReference type="AlphaFoldDB" id="A0A2S5BH49"/>
<dbReference type="OrthoDB" id="79452at2759"/>
<dbReference type="InterPro" id="IPR000198">
    <property type="entry name" value="RhoGAP_dom"/>
</dbReference>
<name>A0A2S5BH49_9BASI</name>
<feature type="compositionally biased region" description="Basic and acidic residues" evidence="2">
    <location>
        <begin position="770"/>
        <end position="780"/>
    </location>
</feature>
<evidence type="ECO:0000256" key="1">
    <source>
        <dbReference type="ARBA" id="ARBA00022468"/>
    </source>
</evidence>
<evidence type="ECO:0000313" key="5">
    <source>
        <dbReference type="Proteomes" id="UP000237144"/>
    </source>
</evidence>
<feature type="region of interest" description="Disordered" evidence="2">
    <location>
        <begin position="660"/>
        <end position="722"/>
    </location>
</feature>
<dbReference type="PROSITE" id="PS50238">
    <property type="entry name" value="RHOGAP"/>
    <property type="match status" value="1"/>
</dbReference>
<feature type="region of interest" description="Disordered" evidence="2">
    <location>
        <begin position="160"/>
        <end position="278"/>
    </location>
</feature>
<accession>A0A2S5BH49</accession>
<dbReference type="SUPFAM" id="SSF103657">
    <property type="entry name" value="BAR/IMD domain-like"/>
    <property type="match status" value="1"/>
</dbReference>
<dbReference type="PANTHER" id="PTHR23176">
    <property type="entry name" value="RHO/RAC/CDC GTPASE-ACTIVATING PROTEIN"/>
    <property type="match status" value="1"/>
</dbReference>
<feature type="compositionally biased region" description="Low complexity" evidence="2">
    <location>
        <begin position="258"/>
        <end position="270"/>
    </location>
</feature>
<comment type="caution">
    <text evidence="4">The sequence shown here is derived from an EMBL/GenBank/DDBJ whole genome shotgun (WGS) entry which is preliminary data.</text>
</comment>
<dbReference type="SMART" id="SM00324">
    <property type="entry name" value="RhoGAP"/>
    <property type="match status" value="1"/>
</dbReference>
<keyword evidence="1" id="KW-0343">GTPase activation</keyword>
<feature type="region of interest" description="Disordered" evidence="2">
    <location>
        <begin position="307"/>
        <end position="333"/>
    </location>
</feature>
<dbReference type="STRING" id="741276.A0A2S5BH49"/>
<protein>
    <recommendedName>
        <fullName evidence="3">Rho-GAP domain-containing protein</fullName>
    </recommendedName>
</protein>
<gene>
    <name evidence="4" type="ORF">BMF94_0822</name>
</gene>
<dbReference type="Proteomes" id="UP000237144">
    <property type="component" value="Unassembled WGS sequence"/>
</dbReference>
<dbReference type="Gene3D" id="1.20.1270.60">
    <property type="entry name" value="Arfaptin homology (AH) domain/BAR domain"/>
    <property type="match status" value="1"/>
</dbReference>
<dbReference type="Gene3D" id="1.10.555.10">
    <property type="entry name" value="Rho GTPase activation protein"/>
    <property type="match status" value="1"/>
</dbReference>
<dbReference type="PANTHER" id="PTHR23176:SF134">
    <property type="entry name" value="RHO-TYPE GTPASE-ACTIVATING PROTEIN"/>
    <property type="match status" value="1"/>
</dbReference>
<dbReference type="Pfam" id="PF00620">
    <property type="entry name" value="RhoGAP"/>
    <property type="match status" value="1"/>
</dbReference>
<keyword evidence="5" id="KW-1185">Reference proteome</keyword>
<dbReference type="GO" id="GO:0005737">
    <property type="term" value="C:cytoplasm"/>
    <property type="evidence" value="ECO:0007669"/>
    <property type="project" value="TreeGrafter"/>
</dbReference>
<dbReference type="GO" id="GO:0005096">
    <property type="term" value="F:GTPase activator activity"/>
    <property type="evidence" value="ECO:0007669"/>
    <property type="project" value="UniProtKB-KW"/>
</dbReference>
<dbReference type="EMBL" id="PJQD01000008">
    <property type="protein sequence ID" value="POY76099.1"/>
    <property type="molecule type" value="Genomic_DNA"/>
</dbReference>
<feature type="compositionally biased region" description="Polar residues" evidence="2">
    <location>
        <begin position="757"/>
        <end position="768"/>
    </location>
</feature>
<evidence type="ECO:0000313" key="4">
    <source>
        <dbReference type="EMBL" id="POY76099.1"/>
    </source>
</evidence>
<feature type="region of interest" description="Disordered" evidence="2">
    <location>
        <begin position="743"/>
        <end position="799"/>
    </location>
</feature>
<proteinExistence type="predicted"/>
<evidence type="ECO:0000259" key="3">
    <source>
        <dbReference type="PROSITE" id="PS50238"/>
    </source>
</evidence>